<feature type="compositionally biased region" description="Low complexity" evidence="1">
    <location>
        <begin position="57"/>
        <end position="68"/>
    </location>
</feature>
<accession>A0A2H9VT04</accession>
<reference evidence="2 3" key="1">
    <citation type="submission" date="2017-11" db="EMBL/GenBank/DDBJ databases">
        <title>Genomic Encyclopedia of Archaeal and Bacterial Type Strains, Phase II (KMG-II): From Individual Species to Whole Genera.</title>
        <authorList>
            <person name="Goeker M."/>
        </authorList>
    </citation>
    <scope>NUCLEOTIDE SEQUENCE [LARGE SCALE GENOMIC DNA]</scope>
    <source>
        <strain evidence="2 3">DSM 28175</strain>
    </source>
</reference>
<evidence type="ECO:0000256" key="1">
    <source>
        <dbReference type="SAM" id="MobiDB-lite"/>
    </source>
</evidence>
<dbReference type="AlphaFoldDB" id="A0A2H9VT04"/>
<protein>
    <submittedName>
        <fullName evidence="2">Uncharacterized protein</fullName>
    </submittedName>
</protein>
<evidence type="ECO:0000313" key="2">
    <source>
        <dbReference type="EMBL" id="PJJ83948.1"/>
    </source>
</evidence>
<evidence type="ECO:0000313" key="3">
    <source>
        <dbReference type="Proteomes" id="UP000242687"/>
    </source>
</evidence>
<gene>
    <name evidence="2" type="ORF">CLV57_0944</name>
</gene>
<comment type="caution">
    <text evidence="2">The sequence shown here is derived from an EMBL/GenBank/DDBJ whole genome shotgun (WGS) entry which is preliminary data.</text>
</comment>
<dbReference type="OrthoDB" id="800045at2"/>
<feature type="compositionally biased region" description="Polar residues" evidence="1">
    <location>
        <begin position="1"/>
        <end position="10"/>
    </location>
</feature>
<organism evidence="2 3">
    <name type="scientific">Mucilaginibacter auburnensis</name>
    <dbReference type="NCBI Taxonomy" id="1457233"/>
    <lineage>
        <taxon>Bacteria</taxon>
        <taxon>Pseudomonadati</taxon>
        <taxon>Bacteroidota</taxon>
        <taxon>Sphingobacteriia</taxon>
        <taxon>Sphingobacteriales</taxon>
        <taxon>Sphingobacteriaceae</taxon>
        <taxon>Mucilaginibacter</taxon>
    </lineage>
</organism>
<feature type="region of interest" description="Disordered" evidence="1">
    <location>
        <begin position="1"/>
        <end position="68"/>
    </location>
</feature>
<dbReference type="EMBL" id="PGFJ01000001">
    <property type="protein sequence ID" value="PJJ83948.1"/>
    <property type="molecule type" value="Genomic_DNA"/>
</dbReference>
<feature type="compositionally biased region" description="Basic and acidic residues" evidence="1">
    <location>
        <begin position="17"/>
        <end position="56"/>
    </location>
</feature>
<proteinExistence type="predicted"/>
<dbReference type="RefSeq" id="WP_100340173.1">
    <property type="nucleotide sequence ID" value="NZ_PGFJ01000001.1"/>
</dbReference>
<dbReference type="Proteomes" id="UP000242687">
    <property type="component" value="Unassembled WGS sequence"/>
</dbReference>
<keyword evidence="3" id="KW-1185">Reference proteome</keyword>
<sequence>MTKPANSTDKPSPADTPTDRPNDNGGESKVRKEDKVYDADQPHGGDVAAKREKEEQPVNPVKTPPKNV</sequence>
<name>A0A2H9VT04_9SPHI</name>